<dbReference type="EMBL" id="AAVT01000001">
    <property type="protein sequence ID" value="EAW32190.1"/>
    <property type="molecule type" value="Genomic_DNA"/>
</dbReference>
<evidence type="ECO:0000256" key="1">
    <source>
        <dbReference type="SAM" id="Phobius"/>
    </source>
</evidence>
<keyword evidence="3" id="KW-1185">Reference proteome</keyword>
<feature type="transmembrane region" description="Helical" evidence="1">
    <location>
        <begin position="77"/>
        <end position="98"/>
    </location>
</feature>
<dbReference type="AlphaFoldDB" id="A0Y7T6"/>
<gene>
    <name evidence="2" type="ORF">GP2143_13081</name>
</gene>
<evidence type="ECO:0000313" key="2">
    <source>
        <dbReference type="EMBL" id="EAW32190.1"/>
    </source>
</evidence>
<organism evidence="2 3">
    <name type="scientific">marine gamma proteobacterium HTCC2143</name>
    <dbReference type="NCBI Taxonomy" id="247633"/>
    <lineage>
        <taxon>Bacteria</taxon>
        <taxon>Pseudomonadati</taxon>
        <taxon>Pseudomonadota</taxon>
        <taxon>Gammaproteobacteria</taxon>
        <taxon>Cellvibrionales</taxon>
        <taxon>Spongiibacteraceae</taxon>
        <taxon>BD1-7 clade</taxon>
    </lineage>
</organism>
<evidence type="ECO:0008006" key="4">
    <source>
        <dbReference type="Google" id="ProtNLM"/>
    </source>
</evidence>
<name>A0Y7T6_9GAMM</name>
<dbReference type="eggNOG" id="COG2370">
    <property type="taxonomic scope" value="Bacteria"/>
</dbReference>
<keyword evidence="1" id="KW-0812">Transmembrane</keyword>
<protein>
    <recommendedName>
        <fullName evidence="4">HupE/UreJ family protein</fullName>
    </recommendedName>
</protein>
<keyword evidence="1" id="KW-1133">Transmembrane helix</keyword>
<sequence>MPVQMLVRLVGSLLLLGFVSAAWGHDISAENAEFVMGLSGAAPGPFLYLGAKHMFTGYDHLLFLLGVIFFLYRPRDIILYVTLFTVGHSITLLLGVLLGWQVNGHLVDAIIGLSIVYKAFENIKGFEAFLPWRLNTQAAVFIFGLCHGLGLATKLQDSVQDGDGLLTNLLSFNIGVELGQLCALAAILLVLSSWRSRPSFQRQAFAVNTLLMCAGFVLFGYQITGFLLV</sequence>
<dbReference type="STRING" id="247633.GP2143_13081"/>
<dbReference type="OrthoDB" id="9808870at2"/>
<comment type="caution">
    <text evidence="2">The sequence shown here is derived from an EMBL/GenBank/DDBJ whole genome shotgun (WGS) entry which is preliminary data.</text>
</comment>
<keyword evidence="1" id="KW-0472">Membrane</keyword>
<evidence type="ECO:0000313" key="3">
    <source>
        <dbReference type="Proteomes" id="UP000004931"/>
    </source>
</evidence>
<feature type="transmembrane region" description="Helical" evidence="1">
    <location>
        <begin position="172"/>
        <end position="192"/>
    </location>
</feature>
<proteinExistence type="predicted"/>
<dbReference type="Proteomes" id="UP000004931">
    <property type="component" value="Unassembled WGS sequence"/>
</dbReference>
<feature type="transmembrane region" description="Helical" evidence="1">
    <location>
        <begin position="204"/>
        <end position="223"/>
    </location>
</feature>
<dbReference type="InterPro" id="IPR032809">
    <property type="entry name" value="Put_HupE_UreJ"/>
</dbReference>
<reference evidence="2 3" key="1">
    <citation type="journal article" date="2010" name="J. Bacteriol.">
        <title>Genome sequence of the oligotrophic marine Gammaproteobacterium HTCC2143, isolated from the Oregon Coast.</title>
        <authorList>
            <person name="Oh H.M."/>
            <person name="Kang I."/>
            <person name="Ferriera S."/>
            <person name="Giovannoni S.J."/>
            <person name="Cho J.C."/>
        </authorList>
    </citation>
    <scope>NUCLEOTIDE SEQUENCE [LARGE SCALE GENOMIC DNA]</scope>
    <source>
        <strain evidence="2 3">HTCC2143</strain>
    </source>
</reference>
<accession>A0Y7T6</accession>
<dbReference type="Pfam" id="PF13795">
    <property type="entry name" value="HupE_UreJ_2"/>
    <property type="match status" value="1"/>
</dbReference>
<feature type="transmembrane region" description="Helical" evidence="1">
    <location>
        <begin position="55"/>
        <end position="72"/>
    </location>
</feature>